<dbReference type="Gene3D" id="2.40.30.10">
    <property type="entry name" value="Translation factors"/>
    <property type="match status" value="1"/>
</dbReference>
<dbReference type="InterPro" id="IPR017927">
    <property type="entry name" value="FAD-bd_FR_type"/>
</dbReference>
<dbReference type="Pfam" id="PF00067">
    <property type="entry name" value="p450"/>
    <property type="match status" value="1"/>
</dbReference>
<comment type="cofactor">
    <cofactor evidence="16">
        <name>FAD</name>
        <dbReference type="ChEBI" id="CHEBI:57692"/>
    </cofactor>
    <cofactor evidence="16">
        <name>FMN</name>
        <dbReference type="ChEBI" id="CHEBI:58210"/>
    </cofactor>
</comment>
<sequence>MSTPIPQPPGYFLVGNISDVDPKDSIGSINRLSEKYGEIFKLSLFGSDRYFLCSERLVQEVCDENRFVKKINAGLEQVRNGVGDGLFTAYNDEHSWGVAHRTLVPAFGPIGIQHMYDEMYDIATQLVSKWARSDPEDSIHVTDDFTRLTLDSIALCAMDKRFNSFYHEEMHPFVDAMSEFLVESGARSRKTRLELMLNRAPTVRYESNIALMKSVAQEVVDRRRRIPSEKKDLLNAMLFGKDPKTGERLSDDTIMNNMITFLIAGHETTSGLLSFATYFLLKNPEALQRAQQEVDDVVGKGPIKFQHMSKLPYIEAVLREALRLTPTAPAFSVTPKPGTTEPVIIGGQYLIPPNSTLICFLSKSQRDPGVYGSDADEFKPERMLADKFEKLPSGSWKPFGNGARGCIGRPFAWQEAILTLALVLQNFNVRLADSSYQLKIKQTLTIKPDNLYIKVSLRPGIDPITIEKKMFGDVEAAKDDRKKTASNAVGAGDLKPMTVLYGSNSGTCEGLAQKLASMGGSQGFEATVKPLDSGVDRFPLDQPVVIISASYEGLPPDNAALFVQWLKSSSSAKFKGAECAVFGCGHRDWVTTYQKIPTLIEDELSGKGANIIIPRGETNVAAGTIFDDFDGWSDRLWSALGSKSAAVVGGLEMELSSSSRATHLRYSVQDALILKNELLTSGGGIPEKRYTEFKLPTSVTYEAGDYLALLPMNGLSVVSRVLRRFKLPWDATMKLKKGSHSTIPTDVEMSVSTVLASYVELNAPNTRKNLQTLASYAGDAKLDAAEGTGQSALDVLEANPELPVPFAVYLSMLAPMRIRQYSISSSPLSDPTIATITFSLASDTGVSSKAHPGVATHYLKSLSPGSTVQVAIRKSPAPFHPPVDPSVPVIMMCAGSGIAPFRGFVQDRAIKLSTSNAPETFAPAVLIIGCRDPKLDKIHASELEEWQNQGAVKVYYAYSRASEQSDGCKYAQHRLWRERKEIGELFSKGARVYICGSSALGKGVGETAQRMVVEYSKEMKGKDMSEDEARKWWEGLRGERYAVDVFD</sequence>
<dbReference type="InterPro" id="IPR002401">
    <property type="entry name" value="Cyt_P450_E_grp-I"/>
</dbReference>
<dbReference type="InterPro" id="IPR001433">
    <property type="entry name" value="OxRdtase_FAD/NAD-bd"/>
</dbReference>
<evidence type="ECO:0000256" key="12">
    <source>
        <dbReference type="ARBA" id="ARBA00023004"/>
    </source>
</evidence>
<keyword evidence="8 16" id="KW-0274">FAD</keyword>
<evidence type="ECO:0000256" key="13">
    <source>
        <dbReference type="ARBA" id="ARBA00023033"/>
    </source>
</evidence>
<dbReference type="Gene3D" id="1.10.630.10">
    <property type="entry name" value="Cytochrome P450"/>
    <property type="match status" value="1"/>
</dbReference>
<dbReference type="InterPro" id="IPR023206">
    <property type="entry name" value="Bifunctional_P450_P450_red"/>
</dbReference>
<evidence type="ECO:0000313" key="20">
    <source>
        <dbReference type="Proteomes" id="UP001334248"/>
    </source>
</evidence>
<dbReference type="InterPro" id="IPR036396">
    <property type="entry name" value="Cyt_P450_sf"/>
</dbReference>
<evidence type="ECO:0000256" key="11">
    <source>
        <dbReference type="ARBA" id="ARBA00023002"/>
    </source>
</evidence>
<reference evidence="19 20" key="1">
    <citation type="journal article" date="2023" name="Res Sq">
        <title>Genomic and morphological characterization of Knufia obscura isolated from the Mars 2020 spacecraft assembly facility.</title>
        <authorList>
            <person name="Chander A.M."/>
            <person name="Teixeira M.M."/>
            <person name="Singh N.K."/>
            <person name="Williams M.P."/>
            <person name="Parker C.W."/>
            <person name="Leo P."/>
            <person name="Stajich J.E."/>
            <person name="Torok T."/>
            <person name="Tighe S."/>
            <person name="Mason C.E."/>
            <person name="Venkateswaran K."/>
        </authorList>
    </citation>
    <scope>NUCLEOTIDE SEQUENCE [LARGE SCALE GENOMIC DNA]</scope>
    <source>
        <strain evidence="19 20">CCFEE 5817</strain>
    </source>
</reference>
<keyword evidence="7 16" id="KW-0479">Metal-binding</keyword>
<dbReference type="PIRSF" id="PIRSF000209">
    <property type="entry name" value="Bifunctional_P450_P450R"/>
    <property type="match status" value="1"/>
</dbReference>
<dbReference type="PROSITE" id="PS00086">
    <property type="entry name" value="CYTOCHROME_P450"/>
    <property type="match status" value="1"/>
</dbReference>
<dbReference type="EC" id="1.14.14.1" evidence="16"/>
<comment type="cofactor">
    <cofactor evidence="1 16">
        <name>heme</name>
        <dbReference type="ChEBI" id="CHEBI:30413"/>
    </cofactor>
</comment>
<dbReference type="SUPFAM" id="SSF63380">
    <property type="entry name" value="Riboflavin synthase domain-like"/>
    <property type="match status" value="1"/>
</dbReference>
<dbReference type="RefSeq" id="XP_064731458.1">
    <property type="nucleotide sequence ID" value="XM_064872800.1"/>
</dbReference>
<dbReference type="PROSITE" id="PS50902">
    <property type="entry name" value="FLAVODOXIN_LIKE"/>
    <property type="match status" value="1"/>
</dbReference>
<dbReference type="Pfam" id="PF00667">
    <property type="entry name" value="FAD_binding_1"/>
    <property type="match status" value="1"/>
</dbReference>
<dbReference type="PRINTS" id="PR00463">
    <property type="entry name" value="EP450I"/>
</dbReference>
<name>A0ABR0RSZ4_9EURO</name>
<dbReference type="SUPFAM" id="SSF48264">
    <property type="entry name" value="Cytochrome P450"/>
    <property type="match status" value="1"/>
</dbReference>
<evidence type="ECO:0000256" key="16">
    <source>
        <dbReference type="PIRNR" id="PIRNR000209"/>
    </source>
</evidence>
<dbReference type="InterPro" id="IPR017972">
    <property type="entry name" value="Cyt_P450_CS"/>
</dbReference>
<dbReference type="PANTHER" id="PTHR19384">
    <property type="entry name" value="NITRIC OXIDE SYNTHASE-RELATED"/>
    <property type="match status" value="1"/>
</dbReference>
<evidence type="ECO:0000256" key="15">
    <source>
        <dbReference type="ARBA" id="ARBA00049342"/>
    </source>
</evidence>
<dbReference type="PRINTS" id="PR00385">
    <property type="entry name" value="P450"/>
</dbReference>
<dbReference type="PROSITE" id="PS51384">
    <property type="entry name" value="FAD_FR"/>
    <property type="match status" value="1"/>
</dbReference>
<dbReference type="SUPFAM" id="SSF52218">
    <property type="entry name" value="Flavoproteins"/>
    <property type="match status" value="1"/>
</dbReference>
<dbReference type="CDD" id="cd11068">
    <property type="entry name" value="CYP120A1"/>
    <property type="match status" value="1"/>
</dbReference>
<dbReference type="CDD" id="cd06206">
    <property type="entry name" value="bifunctional_CYPOR"/>
    <property type="match status" value="1"/>
</dbReference>
<dbReference type="InterPro" id="IPR039261">
    <property type="entry name" value="FNR_nucleotide-bd"/>
</dbReference>
<dbReference type="Gene3D" id="3.40.50.360">
    <property type="match status" value="1"/>
</dbReference>
<keyword evidence="11 16" id="KW-0560">Oxidoreductase</keyword>
<dbReference type="InterPro" id="IPR017938">
    <property type="entry name" value="Riboflavin_synthase-like_b-brl"/>
</dbReference>
<comment type="catalytic activity">
    <reaction evidence="14 16">
        <text>an organic molecule + reduced [NADPH--hemoprotein reductase] + O2 = an alcohol + oxidized [NADPH--hemoprotein reductase] + H2O + H(+)</text>
        <dbReference type="Rhea" id="RHEA:17149"/>
        <dbReference type="Rhea" id="RHEA-COMP:11964"/>
        <dbReference type="Rhea" id="RHEA-COMP:11965"/>
        <dbReference type="ChEBI" id="CHEBI:15377"/>
        <dbReference type="ChEBI" id="CHEBI:15378"/>
        <dbReference type="ChEBI" id="CHEBI:15379"/>
        <dbReference type="ChEBI" id="CHEBI:30879"/>
        <dbReference type="ChEBI" id="CHEBI:57618"/>
        <dbReference type="ChEBI" id="CHEBI:58210"/>
        <dbReference type="ChEBI" id="CHEBI:142491"/>
        <dbReference type="EC" id="1.14.14.1"/>
    </reaction>
</comment>
<dbReference type="InterPro" id="IPR001128">
    <property type="entry name" value="Cyt_P450"/>
</dbReference>
<evidence type="ECO:0000256" key="2">
    <source>
        <dbReference type="ARBA" id="ARBA00010018"/>
    </source>
</evidence>
<comment type="caution">
    <text evidence="19">The sequence shown here is derived from an EMBL/GenBank/DDBJ whole genome shotgun (WGS) entry which is preliminary data.</text>
</comment>
<keyword evidence="12 16" id="KW-0408">Iron</keyword>
<evidence type="ECO:0000256" key="14">
    <source>
        <dbReference type="ARBA" id="ARBA00047827"/>
    </source>
</evidence>
<proteinExistence type="inferred from homology"/>
<dbReference type="GeneID" id="89997824"/>
<gene>
    <name evidence="19" type="ORF">PMZ80_004375</name>
</gene>
<dbReference type="Pfam" id="PF00258">
    <property type="entry name" value="Flavodoxin_1"/>
    <property type="match status" value="1"/>
</dbReference>
<keyword evidence="13 16" id="KW-0503">Monooxygenase</keyword>
<feature type="domain" description="Flavodoxin-like" evidence="17">
    <location>
        <begin position="497"/>
        <end position="637"/>
    </location>
</feature>
<keyword evidence="9 16" id="KW-0521">NADP</keyword>
<dbReference type="Pfam" id="PF00175">
    <property type="entry name" value="NAD_binding_1"/>
    <property type="match status" value="1"/>
</dbReference>
<dbReference type="EC" id="1.6.2.4" evidence="16"/>
<dbReference type="InterPro" id="IPR023173">
    <property type="entry name" value="NADPH_Cyt_P450_Rdtase_alpha"/>
</dbReference>
<feature type="domain" description="FAD-binding FR-type" evidence="18">
    <location>
        <begin position="666"/>
        <end position="882"/>
    </location>
</feature>
<comment type="catalytic activity">
    <reaction evidence="15 16">
        <text>2 oxidized [cytochrome P450] + NADPH = 2 reduced [cytochrome P450] + NADP(+) + H(+)</text>
        <dbReference type="Rhea" id="RHEA:24040"/>
        <dbReference type="Rhea" id="RHEA-COMP:14627"/>
        <dbReference type="Rhea" id="RHEA-COMP:14628"/>
        <dbReference type="ChEBI" id="CHEBI:15378"/>
        <dbReference type="ChEBI" id="CHEBI:55376"/>
        <dbReference type="ChEBI" id="CHEBI:57783"/>
        <dbReference type="ChEBI" id="CHEBI:58349"/>
        <dbReference type="ChEBI" id="CHEBI:60344"/>
        <dbReference type="EC" id="1.6.2.4"/>
    </reaction>
</comment>
<dbReference type="InterPro" id="IPR008254">
    <property type="entry name" value="Flavodoxin/NO_synth"/>
</dbReference>
<evidence type="ECO:0000259" key="17">
    <source>
        <dbReference type="PROSITE" id="PS50902"/>
    </source>
</evidence>
<keyword evidence="3 16" id="KW-0813">Transport</keyword>
<dbReference type="Gene3D" id="1.20.990.10">
    <property type="entry name" value="NADPH-cytochrome p450 Reductase, Chain A, domain 3"/>
    <property type="match status" value="1"/>
</dbReference>
<evidence type="ECO:0000256" key="8">
    <source>
        <dbReference type="ARBA" id="ARBA00022827"/>
    </source>
</evidence>
<evidence type="ECO:0000313" key="19">
    <source>
        <dbReference type="EMBL" id="KAK5943368.1"/>
    </source>
</evidence>
<organism evidence="19 20">
    <name type="scientific">Knufia obscura</name>
    <dbReference type="NCBI Taxonomy" id="1635080"/>
    <lineage>
        <taxon>Eukaryota</taxon>
        <taxon>Fungi</taxon>
        <taxon>Dikarya</taxon>
        <taxon>Ascomycota</taxon>
        <taxon>Pezizomycotina</taxon>
        <taxon>Eurotiomycetes</taxon>
        <taxon>Chaetothyriomycetidae</taxon>
        <taxon>Chaetothyriales</taxon>
        <taxon>Trichomeriaceae</taxon>
        <taxon>Knufia</taxon>
    </lineage>
</organism>
<keyword evidence="4 16" id="KW-0349">Heme</keyword>
<evidence type="ECO:0000256" key="3">
    <source>
        <dbReference type="ARBA" id="ARBA00022448"/>
    </source>
</evidence>
<dbReference type="Gene3D" id="3.40.50.80">
    <property type="entry name" value="Nucleotide-binding domain of ferredoxin-NADP reductase (FNR) module"/>
    <property type="match status" value="1"/>
</dbReference>
<evidence type="ECO:0000256" key="6">
    <source>
        <dbReference type="ARBA" id="ARBA00022643"/>
    </source>
</evidence>
<dbReference type="EMBL" id="JAVHJV010000004">
    <property type="protein sequence ID" value="KAK5943368.1"/>
    <property type="molecule type" value="Genomic_DNA"/>
</dbReference>
<evidence type="ECO:0000259" key="18">
    <source>
        <dbReference type="PROSITE" id="PS51384"/>
    </source>
</evidence>
<evidence type="ECO:0000256" key="10">
    <source>
        <dbReference type="ARBA" id="ARBA00022982"/>
    </source>
</evidence>
<evidence type="ECO:0000256" key="5">
    <source>
        <dbReference type="ARBA" id="ARBA00022630"/>
    </source>
</evidence>
<evidence type="ECO:0000256" key="4">
    <source>
        <dbReference type="ARBA" id="ARBA00022617"/>
    </source>
</evidence>
<keyword evidence="20" id="KW-1185">Reference proteome</keyword>
<protein>
    <recommendedName>
        <fullName evidence="16">Bifunctional cytochrome P450/NADPH--P450 reductase</fullName>
    </recommendedName>
    <domain>
        <recommendedName>
            <fullName evidence="16">Cytochrome P450</fullName>
            <ecNumber evidence="16">1.14.14.1</ecNumber>
        </recommendedName>
    </domain>
    <domain>
        <recommendedName>
            <fullName evidence="16">NADPH--cytochrome P450 reductase</fullName>
            <ecNumber evidence="16">1.6.2.4</ecNumber>
        </recommendedName>
    </domain>
</protein>
<evidence type="ECO:0000256" key="1">
    <source>
        <dbReference type="ARBA" id="ARBA00001971"/>
    </source>
</evidence>
<dbReference type="SUPFAM" id="SSF52343">
    <property type="entry name" value="Ferredoxin reductase-like, C-terminal NADP-linked domain"/>
    <property type="match status" value="1"/>
</dbReference>
<dbReference type="Proteomes" id="UP001334248">
    <property type="component" value="Unassembled WGS sequence"/>
</dbReference>
<evidence type="ECO:0000256" key="7">
    <source>
        <dbReference type="ARBA" id="ARBA00022723"/>
    </source>
</evidence>
<keyword evidence="10 16" id="KW-0249">Electron transport</keyword>
<keyword evidence="6 16" id="KW-0288">FMN</keyword>
<dbReference type="InterPro" id="IPR003097">
    <property type="entry name" value="CysJ-like_FAD-binding"/>
</dbReference>
<comment type="similarity">
    <text evidence="2 16">In the N-terminal section; belongs to the cytochrome P450 family.</text>
</comment>
<keyword evidence="5 16" id="KW-0285">Flavoprotein</keyword>
<evidence type="ECO:0000256" key="9">
    <source>
        <dbReference type="ARBA" id="ARBA00022857"/>
    </source>
</evidence>
<accession>A0ABR0RSZ4</accession>
<dbReference type="PANTHER" id="PTHR19384:SF127">
    <property type="entry name" value="BIFUNCTIONAL CYTOCHROME P450_NADPH--P450 REDUCTASE"/>
    <property type="match status" value="1"/>
</dbReference>
<dbReference type="InterPro" id="IPR029039">
    <property type="entry name" value="Flavoprotein-like_sf"/>
</dbReference>